<evidence type="ECO:0000313" key="1">
    <source>
        <dbReference type="EMBL" id="LAA97715.1"/>
    </source>
</evidence>
<proteinExistence type="predicted"/>
<protein>
    <submittedName>
        <fullName evidence="1">Uncharacterized protein</fullName>
    </submittedName>
</protein>
<name>A0A2D4JML8_MICLE</name>
<sequence length="108" mass="12066">MLWFHDIKGIVTGCKLFQVKLPFAIDYGDVVNADGVQVMFQILCLLSLNPSKKGKDKYCGEEEGNSTININSTAQDMIVRSSSSRTLIQNAQRSHYKLGETLLKNLDI</sequence>
<organism evidence="1">
    <name type="scientific">Micrurus lemniscatus lemniscatus</name>
    <dbReference type="NCBI Taxonomy" id="129467"/>
    <lineage>
        <taxon>Eukaryota</taxon>
        <taxon>Metazoa</taxon>
        <taxon>Chordata</taxon>
        <taxon>Craniata</taxon>
        <taxon>Vertebrata</taxon>
        <taxon>Euteleostomi</taxon>
        <taxon>Lepidosauria</taxon>
        <taxon>Squamata</taxon>
        <taxon>Bifurcata</taxon>
        <taxon>Unidentata</taxon>
        <taxon>Episquamata</taxon>
        <taxon>Toxicofera</taxon>
        <taxon>Serpentes</taxon>
        <taxon>Colubroidea</taxon>
        <taxon>Elapidae</taxon>
        <taxon>Elapinae</taxon>
        <taxon>Micrurus</taxon>
    </lineage>
</organism>
<accession>A0A2D4JML8</accession>
<dbReference type="EMBL" id="IACK01216408">
    <property type="protein sequence ID" value="LAA97715.1"/>
    <property type="molecule type" value="Transcribed_RNA"/>
</dbReference>
<dbReference type="AlphaFoldDB" id="A0A2D4JML8"/>
<reference evidence="1" key="2">
    <citation type="submission" date="2017-11" db="EMBL/GenBank/DDBJ databases">
        <title>Coralsnake Venomics: Analyses of Venom Gland Transcriptomes and Proteomes of Six Brazilian Taxa.</title>
        <authorList>
            <person name="Aird S.D."/>
            <person name="Jorge da Silva N."/>
            <person name="Qiu L."/>
            <person name="Villar-Briones A."/>
            <person name="Aparecida-Saddi V."/>
            <person name="Campos-Telles M.P."/>
            <person name="Grau M."/>
            <person name="Mikheyev A.S."/>
        </authorList>
    </citation>
    <scope>NUCLEOTIDE SEQUENCE</scope>
    <source>
        <tissue evidence="1">Venom_gland</tissue>
    </source>
</reference>
<reference evidence="1" key="1">
    <citation type="submission" date="2017-07" db="EMBL/GenBank/DDBJ databases">
        <authorList>
            <person name="Mikheyev A."/>
            <person name="Grau M."/>
        </authorList>
    </citation>
    <scope>NUCLEOTIDE SEQUENCE</scope>
    <source>
        <tissue evidence="1">Venom_gland</tissue>
    </source>
</reference>